<dbReference type="OrthoDB" id="5844955at2759"/>
<gene>
    <name evidence="2" type="ORF">GPUH_LOCUS4375</name>
</gene>
<reference evidence="2 3" key="2">
    <citation type="submission" date="2018-11" db="EMBL/GenBank/DDBJ databases">
        <authorList>
            <consortium name="Pathogen Informatics"/>
        </authorList>
    </citation>
    <scope>NUCLEOTIDE SEQUENCE [LARGE SCALE GENOMIC DNA]</scope>
</reference>
<evidence type="ECO:0000313" key="3">
    <source>
        <dbReference type="Proteomes" id="UP000271098"/>
    </source>
</evidence>
<dbReference type="PANTHER" id="PTHR47327:SF18">
    <property type="entry name" value="PAN DOMAIN PROTEIN"/>
    <property type="match status" value="1"/>
</dbReference>
<dbReference type="WBParaSite" id="GPUH_0000438101-mRNA-1">
    <property type="protein sequence ID" value="GPUH_0000438101-mRNA-1"/>
    <property type="gene ID" value="GPUH_0000438101"/>
</dbReference>
<dbReference type="AlphaFoldDB" id="A0A183D6N3"/>
<evidence type="ECO:0000259" key="1">
    <source>
        <dbReference type="Pfam" id="PF00024"/>
    </source>
</evidence>
<dbReference type="Gene3D" id="3.50.4.10">
    <property type="entry name" value="Hepatocyte Growth Factor"/>
    <property type="match status" value="1"/>
</dbReference>
<feature type="domain" description="Apple" evidence="1">
    <location>
        <begin position="3"/>
        <end position="47"/>
    </location>
</feature>
<dbReference type="InterPro" id="IPR052774">
    <property type="entry name" value="Celegans_DevNeuronal_Protein"/>
</dbReference>
<dbReference type="GO" id="GO:0009653">
    <property type="term" value="P:anatomical structure morphogenesis"/>
    <property type="evidence" value="ECO:0007669"/>
    <property type="project" value="TreeGrafter"/>
</dbReference>
<organism evidence="4">
    <name type="scientific">Gongylonema pulchrum</name>
    <dbReference type="NCBI Taxonomy" id="637853"/>
    <lineage>
        <taxon>Eukaryota</taxon>
        <taxon>Metazoa</taxon>
        <taxon>Ecdysozoa</taxon>
        <taxon>Nematoda</taxon>
        <taxon>Chromadorea</taxon>
        <taxon>Rhabditida</taxon>
        <taxon>Spirurina</taxon>
        <taxon>Spiruromorpha</taxon>
        <taxon>Spiruroidea</taxon>
        <taxon>Gongylonematidae</taxon>
        <taxon>Gongylonema</taxon>
    </lineage>
</organism>
<dbReference type="SUPFAM" id="SSF57414">
    <property type="entry name" value="Hairpin loop containing domain-like"/>
    <property type="match status" value="1"/>
</dbReference>
<dbReference type="EMBL" id="UYRT01008200">
    <property type="protein sequence ID" value="VDK44452.1"/>
    <property type="molecule type" value="Genomic_DNA"/>
</dbReference>
<accession>A0A183D6N3</accession>
<dbReference type="Proteomes" id="UP000271098">
    <property type="component" value="Unassembled WGS sequence"/>
</dbReference>
<dbReference type="InterPro" id="IPR003609">
    <property type="entry name" value="Pan_app"/>
</dbReference>
<reference evidence="4" key="1">
    <citation type="submission" date="2016-06" db="UniProtKB">
        <authorList>
            <consortium name="WormBaseParasite"/>
        </authorList>
    </citation>
    <scope>IDENTIFICATION</scope>
</reference>
<protein>
    <submittedName>
        <fullName evidence="4">Apple domain-containing protein</fullName>
    </submittedName>
</protein>
<dbReference type="PANTHER" id="PTHR47327">
    <property type="entry name" value="FI18240P1-RELATED"/>
    <property type="match status" value="1"/>
</dbReference>
<evidence type="ECO:0000313" key="2">
    <source>
        <dbReference type="EMBL" id="VDK44452.1"/>
    </source>
</evidence>
<sequence length="98" mass="11422">MQIDCRSVMYYYDTAECILNAENQATNKSLITNDTLNMRVDYFENNCLDVNCSNDSTTHWIKVERFVISNKHDVFIEQVTRDQCISFCIVRSFSSTSL</sequence>
<dbReference type="Pfam" id="PF00024">
    <property type="entry name" value="PAN_1"/>
    <property type="match status" value="1"/>
</dbReference>
<keyword evidence="3" id="KW-1185">Reference proteome</keyword>
<proteinExistence type="predicted"/>
<evidence type="ECO:0000313" key="4">
    <source>
        <dbReference type="WBParaSite" id="GPUH_0000438101-mRNA-1"/>
    </source>
</evidence>
<name>A0A183D6N3_9BILA</name>